<keyword evidence="3" id="KW-0735">Signal-anchor</keyword>
<dbReference type="InterPro" id="IPR050553">
    <property type="entry name" value="Thioredoxin_ResA/DsbE_sf"/>
</dbReference>
<evidence type="ECO:0000313" key="9">
    <source>
        <dbReference type="Proteomes" id="UP000217144"/>
    </source>
</evidence>
<dbReference type="Proteomes" id="UP000217144">
    <property type="component" value="Chromosome"/>
</dbReference>
<evidence type="ECO:0000313" key="8">
    <source>
        <dbReference type="EMBL" id="ASY11125.1"/>
    </source>
</evidence>
<feature type="chain" id="PRO_5042215619" evidence="6">
    <location>
        <begin position="21"/>
        <end position="181"/>
    </location>
</feature>
<keyword evidence="8" id="KW-0413">Isomerase</keyword>
<dbReference type="Pfam" id="PF08534">
    <property type="entry name" value="Redoxin"/>
    <property type="match status" value="1"/>
</dbReference>
<dbReference type="InterPro" id="IPR013740">
    <property type="entry name" value="Redoxin"/>
</dbReference>
<dbReference type="AlphaFoldDB" id="A0AAC9YRL0"/>
<dbReference type="KEGG" id="plan:A1s21148_06500"/>
<dbReference type="EMBL" id="CP016769">
    <property type="protein sequence ID" value="ASY11125.1"/>
    <property type="molecule type" value="Genomic_DNA"/>
</dbReference>
<dbReference type="PROSITE" id="PS51257">
    <property type="entry name" value="PROKAR_LIPOPROTEIN"/>
    <property type="match status" value="1"/>
</dbReference>
<proteinExistence type="predicted"/>
<evidence type="ECO:0000256" key="3">
    <source>
        <dbReference type="ARBA" id="ARBA00022968"/>
    </source>
</evidence>
<keyword evidence="5" id="KW-0676">Redox-active center</keyword>
<evidence type="ECO:0000259" key="7">
    <source>
        <dbReference type="PROSITE" id="PS51352"/>
    </source>
</evidence>
<sequence>MRKRLSSLAPILIIALTVTACGGGSSIAEESFIEGSGAVTNINLEDRKAAPALSGMTLTGKTFIFNPGQVAVVNVWASWCSPCRAEIPTLIELSKQYPNVQFMGILTRDNPVNAEALARRLNIQYPTFIDDELLLGFKSTLPANAIPSTVLIDKNGNVAARISGEVTLTSLSKIIRKLEAE</sequence>
<dbReference type="PANTHER" id="PTHR42852">
    <property type="entry name" value="THIOL:DISULFIDE INTERCHANGE PROTEIN DSBE"/>
    <property type="match status" value="1"/>
</dbReference>
<reference evidence="8 9" key="1">
    <citation type="submission" date="2016-07" db="EMBL/GenBank/DDBJ databases">
        <title>High microdiversification within the ubiquitous acI lineage of Actinobacteria.</title>
        <authorList>
            <person name="Neuenschwander S.M."/>
            <person name="Salcher M."/>
            <person name="Ghai R."/>
            <person name="Pernthaler J."/>
        </authorList>
    </citation>
    <scope>NUCLEOTIDE SEQUENCE [LARGE SCALE GENOMIC DNA]</scope>
    <source>
        <strain evidence="8">MMS-21-148</strain>
    </source>
</reference>
<protein>
    <submittedName>
        <fullName evidence="8">Thiol-disulfide isomerase</fullName>
    </submittedName>
</protein>
<keyword evidence="4" id="KW-1015">Disulfide bond</keyword>
<keyword evidence="9" id="KW-1185">Reference proteome</keyword>
<evidence type="ECO:0000256" key="5">
    <source>
        <dbReference type="ARBA" id="ARBA00023284"/>
    </source>
</evidence>
<dbReference type="GO" id="GO:0016491">
    <property type="term" value="F:oxidoreductase activity"/>
    <property type="evidence" value="ECO:0007669"/>
    <property type="project" value="InterPro"/>
</dbReference>
<accession>A0AAC9YRL0</accession>
<dbReference type="GO" id="GO:0016853">
    <property type="term" value="F:isomerase activity"/>
    <property type="evidence" value="ECO:0007669"/>
    <property type="project" value="UniProtKB-KW"/>
</dbReference>
<dbReference type="SUPFAM" id="SSF52833">
    <property type="entry name" value="Thioredoxin-like"/>
    <property type="match status" value="1"/>
</dbReference>
<evidence type="ECO:0000256" key="6">
    <source>
        <dbReference type="SAM" id="SignalP"/>
    </source>
</evidence>
<dbReference type="GO" id="GO:0017004">
    <property type="term" value="P:cytochrome complex assembly"/>
    <property type="evidence" value="ECO:0007669"/>
    <property type="project" value="UniProtKB-KW"/>
</dbReference>
<dbReference type="InterPro" id="IPR013766">
    <property type="entry name" value="Thioredoxin_domain"/>
</dbReference>
<keyword evidence="2" id="KW-0201">Cytochrome c-type biogenesis</keyword>
<comment type="subcellular location">
    <subcellularLocation>
        <location evidence="1">Cell envelope</location>
    </subcellularLocation>
</comment>
<dbReference type="CDD" id="cd02966">
    <property type="entry name" value="TlpA_like_family"/>
    <property type="match status" value="1"/>
</dbReference>
<name>A0AAC9YRL0_9ACTN</name>
<dbReference type="PANTHER" id="PTHR42852:SF6">
    <property type="entry name" value="THIOL:DISULFIDE INTERCHANGE PROTEIN DSBE"/>
    <property type="match status" value="1"/>
</dbReference>
<evidence type="ECO:0000256" key="4">
    <source>
        <dbReference type="ARBA" id="ARBA00023157"/>
    </source>
</evidence>
<evidence type="ECO:0000256" key="1">
    <source>
        <dbReference type="ARBA" id="ARBA00004196"/>
    </source>
</evidence>
<evidence type="ECO:0000256" key="2">
    <source>
        <dbReference type="ARBA" id="ARBA00022748"/>
    </source>
</evidence>
<organism evidence="8 9">
    <name type="scientific">Candidatus Planktophila lacus</name>
    <dbReference type="NCBI Taxonomy" id="1884913"/>
    <lineage>
        <taxon>Bacteria</taxon>
        <taxon>Bacillati</taxon>
        <taxon>Actinomycetota</taxon>
        <taxon>Actinomycetes</taxon>
        <taxon>Candidatus Nanopelagicales</taxon>
        <taxon>Candidatus Nanopelagicaceae</taxon>
        <taxon>Candidatus Planktophila</taxon>
    </lineage>
</organism>
<dbReference type="PROSITE" id="PS51352">
    <property type="entry name" value="THIOREDOXIN_2"/>
    <property type="match status" value="1"/>
</dbReference>
<feature type="signal peptide" evidence="6">
    <location>
        <begin position="1"/>
        <end position="20"/>
    </location>
</feature>
<dbReference type="GO" id="GO:0030313">
    <property type="term" value="C:cell envelope"/>
    <property type="evidence" value="ECO:0007669"/>
    <property type="project" value="UniProtKB-SubCell"/>
</dbReference>
<dbReference type="InterPro" id="IPR036249">
    <property type="entry name" value="Thioredoxin-like_sf"/>
</dbReference>
<feature type="domain" description="Thioredoxin" evidence="7">
    <location>
        <begin position="44"/>
        <end position="180"/>
    </location>
</feature>
<keyword evidence="3" id="KW-0812">Transmembrane</keyword>
<gene>
    <name evidence="8" type="ORF">A1s21148_06500</name>
</gene>
<dbReference type="RefSeq" id="WP_095671605.1">
    <property type="nucleotide sequence ID" value="NZ_CP016769.1"/>
</dbReference>
<keyword evidence="6" id="KW-0732">Signal</keyword>
<dbReference type="Gene3D" id="3.40.30.10">
    <property type="entry name" value="Glutaredoxin"/>
    <property type="match status" value="1"/>
</dbReference>